<dbReference type="PROSITE" id="PS51742">
    <property type="entry name" value="PPC"/>
    <property type="match status" value="1"/>
</dbReference>
<proteinExistence type="predicted"/>
<dbReference type="PANTHER" id="PTHR34988:SF1">
    <property type="entry name" value="DNA-BINDING PROTEIN"/>
    <property type="match status" value="1"/>
</dbReference>
<dbReference type="PIRSF" id="PIRSF016702">
    <property type="entry name" value="DNA_bp_PD1"/>
    <property type="match status" value="1"/>
</dbReference>
<evidence type="ECO:0000313" key="3">
    <source>
        <dbReference type="Proteomes" id="UP000295351"/>
    </source>
</evidence>
<dbReference type="RefSeq" id="WP_133036129.1">
    <property type="nucleotide sequence ID" value="NZ_BAABEI010000009.1"/>
</dbReference>
<keyword evidence="3" id="KW-1185">Reference proteome</keyword>
<dbReference type="Gene3D" id="3.30.1330.80">
    <property type="entry name" value="Hypothetical protein, similar to alpha- acetolactate decarboxylase, domain 2"/>
    <property type="match status" value="1"/>
</dbReference>
<gene>
    <name evidence="2" type="ORF">EV665_1222</name>
</gene>
<dbReference type="PANTHER" id="PTHR34988">
    <property type="entry name" value="PROTEIN, PUTATIVE-RELATED"/>
    <property type="match status" value="1"/>
</dbReference>
<name>A0A4R2CEB5_SHIGR</name>
<dbReference type="CDD" id="cd11378">
    <property type="entry name" value="DUF296"/>
    <property type="match status" value="1"/>
</dbReference>
<dbReference type="Pfam" id="PF03479">
    <property type="entry name" value="PCC"/>
    <property type="match status" value="1"/>
</dbReference>
<dbReference type="EMBL" id="SLVX01000022">
    <property type="protein sequence ID" value="TCN37374.1"/>
    <property type="molecule type" value="Genomic_DNA"/>
</dbReference>
<comment type="caution">
    <text evidence="2">The sequence shown here is derived from an EMBL/GenBank/DDBJ whole genome shotgun (WGS) entry which is preliminary data.</text>
</comment>
<sequence>MKHKLLASDAGERTFILVLDTGDEAFKCITDFVEREGITAASIMAIGAFRAATIAFFEFETKNYRKIPVEVQSEVLSMIGDVAVDDEGKPSVHLHVVLGFSDGSTKGGHFLEGHVRPTLEVVLRETPSELRRRHRPDLGIALIDGLCS</sequence>
<evidence type="ECO:0000259" key="1">
    <source>
        <dbReference type="PROSITE" id="PS51742"/>
    </source>
</evidence>
<dbReference type="Proteomes" id="UP000295351">
    <property type="component" value="Unassembled WGS sequence"/>
</dbReference>
<accession>A0A4R2CEB5</accession>
<organism evidence="2 3">
    <name type="scientific">Shinella granuli</name>
    <dbReference type="NCBI Taxonomy" id="323621"/>
    <lineage>
        <taxon>Bacteria</taxon>
        <taxon>Pseudomonadati</taxon>
        <taxon>Pseudomonadota</taxon>
        <taxon>Alphaproteobacteria</taxon>
        <taxon>Hyphomicrobiales</taxon>
        <taxon>Rhizobiaceae</taxon>
        <taxon>Shinella</taxon>
    </lineage>
</organism>
<protein>
    <recommendedName>
        <fullName evidence="1">PPC domain-containing protein</fullName>
    </recommendedName>
</protein>
<dbReference type="InterPro" id="IPR005175">
    <property type="entry name" value="PPC_dom"/>
</dbReference>
<evidence type="ECO:0000313" key="2">
    <source>
        <dbReference type="EMBL" id="TCN37374.1"/>
    </source>
</evidence>
<feature type="domain" description="PPC" evidence="1">
    <location>
        <begin position="8"/>
        <end position="146"/>
    </location>
</feature>
<dbReference type="AlphaFoldDB" id="A0A4R2CEB5"/>
<dbReference type="SUPFAM" id="SSF117856">
    <property type="entry name" value="AF0104/ALDC/Ptd012-like"/>
    <property type="match status" value="1"/>
</dbReference>
<dbReference type="InterPro" id="IPR025707">
    <property type="entry name" value="DNA_bp_PD1"/>
</dbReference>
<reference evidence="2 3" key="1">
    <citation type="submission" date="2019-03" db="EMBL/GenBank/DDBJ databases">
        <title>Genomic Encyclopedia of Type Strains, Phase IV (KMG-IV): sequencing the most valuable type-strain genomes for metagenomic binning, comparative biology and taxonomic classification.</title>
        <authorList>
            <person name="Goeker M."/>
        </authorList>
    </citation>
    <scope>NUCLEOTIDE SEQUENCE [LARGE SCALE GENOMIC DNA]</scope>
    <source>
        <strain evidence="2 3">DSM 18401</strain>
    </source>
</reference>